<gene>
    <name evidence="8" type="ORF">QSV35_19560</name>
</gene>
<reference evidence="8 9" key="1">
    <citation type="submission" date="2023-06" db="EMBL/GenBank/DDBJ databases">
        <title>Microbacterium sp. nov., isolated from a waste landfill.</title>
        <authorList>
            <person name="Wen W."/>
        </authorList>
    </citation>
    <scope>NUCLEOTIDE SEQUENCE [LARGE SCALE GENOMIC DNA]</scope>
    <source>
        <strain evidence="8 9">ASV49</strain>
    </source>
</reference>
<dbReference type="Proteomes" id="UP001235064">
    <property type="component" value="Unassembled WGS sequence"/>
</dbReference>
<feature type="transmembrane region" description="Helical" evidence="7">
    <location>
        <begin position="36"/>
        <end position="53"/>
    </location>
</feature>
<evidence type="ECO:0000256" key="5">
    <source>
        <dbReference type="ARBA" id="ARBA00022989"/>
    </source>
</evidence>
<proteinExistence type="inferred from homology"/>
<dbReference type="PANTHER" id="PTHR30106">
    <property type="entry name" value="INNER MEMBRANE PROTEIN YEIH-RELATED"/>
    <property type="match status" value="1"/>
</dbReference>
<evidence type="ECO:0000256" key="1">
    <source>
        <dbReference type="ARBA" id="ARBA00004651"/>
    </source>
</evidence>
<feature type="transmembrane region" description="Helical" evidence="7">
    <location>
        <begin position="315"/>
        <end position="337"/>
    </location>
</feature>
<dbReference type="RefSeq" id="WP_286290672.1">
    <property type="nucleotide sequence ID" value="NZ_JASXSZ010000009.1"/>
</dbReference>
<evidence type="ECO:0000256" key="2">
    <source>
        <dbReference type="ARBA" id="ARBA00007977"/>
    </source>
</evidence>
<name>A0ABT7N491_9MICO</name>
<dbReference type="EMBL" id="JASXSZ010000009">
    <property type="protein sequence ID" value="MDL9981533.1"/>
    <property type="molecule type" value="Genomic_DNA"/>
</dbReference>
<evidence type="ECO:0000256" key="3">
    <source>
        <dbReference type="ARBA" id="ARBA00022475"/>
    </source>
</evidence>
<evidence type="ECO:0000256" key="7">
    <source>
        <dbReference type="SAM" id="Phobius"/>
    </source>
</evidence>
<feature type="transmembrane region" description="Helical" evidence="7">
    <location>
        <begin position="216"/>
        <end position="236"/>
    </location>
</feature>
<evidence type="ECO:0000256" key="6">
    <source>
        <dbReference type="ARBA" id="ARBA00023136"/>
    </source>
</evidence>
<feature type="transmembrane region" description="Helical" evidence="7">
    <location>
        <begin position="157"/>
        <end position="178"/>
    </location>
</feature>
<keyword evidence="6 7" id="KW-0472">Membrane</keyword>
<protein>
    <submittedName>
        <fullName evidence="8">Sulfate exporter family transporter</fullName>
    </submittedName>
</protein>
<keyword evidence="5 7" id="KW-1133">Transmembrane helix</keyword>
<comment type="caution">
    <text evidence="8">The sequence shown here is derived from an EMBL/GenBank/DDBJ whole genome shotgun (WGS) entry which is preliminary data.</text>
</comment>
<evidence type="ECO:0000313" key="8">
    <source>
        <dbReference type="EMBL" id="MDL9981533.1"/>
    </source>
</evidence>
<evidence type="ECO:0000313" key="9">
    <source>
        <dbReference type="Proteomes" id="UP001235064"/>
    </source>
</evidence>
<feature type="transmembrane region" description="Helical" evidence="7">
    <location>
        <begin position="98"/>
        <end position="116"/>
    </location>
</feature>
<feature type="transmembrane region" description="Helical" evidence="7">
    <location>
        <begin position="256"/>
        <end position="274"/>
    </location>
</feature>
<keyword evidence="4 7" id="KW-0812">Transmembrane</keyword>
<comment type="subcellular location">
    <subcellularLocation>
        <location evidence="1">Cell membrane</location>
        <topology evidence="1">Multi-pass membrane protein</topology>
    </subcellularLocation>
</comment>
<feature type="transmembrane region" description="Helical" evidence="7">
    <location>
        <begin position="190"/>
        <end position="210"/>
    </location>
</feature>
<dbReference type="Pfam" id="PF03601">
    <property type="entry name" value="Cons_hypoth698"/>
    <property type="match status" value="1"/>
</dbReference>
<keyword evidence="3" id="KW-1003">Cell membrane</keyword>
<dbReference type="PANTHER" id="PTHR30106:SF2">
    <property type="entry name" value="UPF0324 INNER MEMBRANE PROTEIN YEIH"/>
    <property type="match status" value="1"/>
</dbReference>
<feature type="transmembrane region" description="Helical" evidence="7">
    <location>
        <begin position="128"/>
        <end position="145"/>
    </location>
</feature>
<comment type="similarity">
    <text evidence="2">Belongs to the UPF0324 family.</text>
</comment>
<dbReference type="InterPro" id="IPR018383">
    <property type="entry name" value="UPF0324_pro"/>
</dbReference>
<accession>A0ABT7N491</accession>
<feature type="transmembrane region" description="Helical" evidence="7">
    <location>
        <begin position="280"/>
        <end position="303"/>
    </location>
</feature>
<organism evidence="8 9">
    <name type="scientific">Microbacterium candidum</name>
    <dbReference type="NCBI Taxonomy" id="3041922"/>
    <lineage>
        <taxon>Bacteria</taxon>
        <taxon>Bacillati</taxon>
        <taxon>Actinomycetota</taxon>
        <taxon>Actinomycetes</taxon>
        <taxon>Micrococcales</taxon>
        <taxon>Microbacteriaceae</taxon>
        <taxon>Microbacterium</taxon>
    </lineage>
</organism>
<evidence type="ECO:0000256" key="4">
    <source>
        <dbReference type="ARBA" id="ARBA00022692"/>
    </source>
</evidence>
<sequence length="338" mass="33571">MASATLARTRSIVPGLAVAGAAAAASFALATVVHGLSALLVAIVLGIAFRNLVRLPPSLESALAPGLAVAAKRVLRIGVVLLGLQLVLGDILRLGPGMIVVVIAIVGVGILSTLFIGRLLGISPTQRLLIACGFSICGAAAVAAVDGVIETEDDEEVVVAVALVVLFGTLMIPLIPLAGSALGLGELRTGLWAGGSIHEVAQVVAAGSAIGGAGLAAAIVVKLARVLMLAPVLATISLSRRRAMKTMDASGKRPPLVPLFVVGFIAMVLLRSTGLIPAPVVAIAGGVQTALLAAAMFALGAGVRISMFRKVGVKPFVLAACSTAIVASVALAGVAIAG</sequence>
<keyword evidence="9" id="KW-1185">Reference proteome</keyword>